<evidence type="ECO:0000313" key="4">
    <source>
        <dbReference type="Proteomes" id="UP000324701"/>
    </source>
</evidence>
<dbReference type="AlphaFoldDB" id="A0A5B1B2N0"/>
<keyword evidence="1" id="KW-0067">ATP-binding</keyword>
<dbReference type="GO" id="GO:0003677">
    <property type="term" value="F:DNA binding"/>
    <property type="evidence" value="ECO:0007669"/>
    <property type="project" value="InterPro"/>
</dbReference>
<feature type="non-terminal residue" evidence="3">
    <location>
        <position position="250"/>
    </location>
</feature>
<gene>
    <name evidence="3" type="ORF">F0Q45_26390</name>
</gene>
<feature type="domain" description="FtsK" evidence="2">
    <location>
        <begin position="1"/>
        <end position="169"/>
    </location>
</feature>
<dbReference type="Pfam" id="PF01580">
    <property type="entry name" value="FtsK_SpoIIIE"/>
    <property type="match status" value="1"/>
</dbReference>
<comment type="caution">
    <text evidence="1">Lacks conserved residue(s) required for the propagation of feature annotation.</text>
</comment>
<reference evidence="3 4" key="1">
    <citation type="submission" date="2019-09" db="EMBL/GenBank/DDBJ databases">
        <title>Report of infection by Mycobacterium simiae a patient suffering from pulmonary tuberculosis.</title>
        <authorList>
            <person name="Mohanty P.S."/>
            <person name="Bansal A.K."/>
            <person name="Singh H."/>
            <person name="Sharma S."/>
            <person name="Patil S.A."/>
            <person name="Upadhaya P."/>
            <person name="Singh P.K."/>
            <person name="Kumar D."/>
            <person name="Kumar S."/>
            <person name="Singh R.K."/>
            <person name="Chaudhary B."/>
        </authorList>
    </citation>
    <scope>NUCLEOTIDE SEQUENCE [LARGE SCALE GENOMIC DNA]</scope>
    <source>
        <strain evidence="3 4">JAL-560-SIM</strain>
    </source>
</reference>
<evidence type="ECO:0000313" key="3">
    <source>
        <dbReference type="EMBL" id="KAA1242342.1"/>
    </source>
</evidence>
<feature type="non-terminal residue" evidence="3">
    <location>
        <position position="1"/>
    </location>
</feature>
<evidence type="ECO:0000259" key="2">
    <source>
        <dbReference type="PROSITE" id="PS50901"/>
    </source>
</evidence>
<keyword evidence="1" id="KW-0547">Nucleotide-binding</keyword>
<proteinExistence type="predicted"/>
<dbReference type="InterPro" id="IPR002543">
    <property type="entry name" value="FtsK_dom"/>
</dbReference>
<dbReference type="EMBL" id="VTZN01000453">
    <property type="protein sequence ID" value="KAA1242342.1"/>
    <property type="molecule type" value="Genomic_DNA"/>
</dbReference>
<dbReference type="Proteomes" id="UP000324701">
    <property type="component" value="Unassembled WGS sequence"/>
</dbReference>
<comment type="caution">
    <text evidence="3">The sequence shown here is derived from an EMBL/GenBank/DDBJ whole genome shotgun (WGS) entry which is preliminary data.</text>
</comment>
<dbReference type="InterPro" id="IPR027417">
    <property type="entry name" value="P-loop_NTPase"/>
</dbReference>
<dbReference type="Gene3D" id="3.40.50.300">
    <property type="entry name" value="P-loop containing nucleotide triphosphate hydrolases"/>
    <property type="match status" value="1"/>
</dbReference>
<organism evidence="3 4">
    <name type="scientific">Mycobacterium simiae</name>
    <name type="common">Mycobacterium habana</name>
    <dbReference type="NCBI Taxonomy" id="1784"/>
    <lineage>
        <taxon>Bacteria</taxon>
        <taxon>Bacillati</taxon>
        <taxon>Actinomycetota</taxon>
        <taxon>Actinomycetes</taxon>
        <taxon>Mycobacteriales</taxon>
        <taxon>Mycobacteriaceae</taxon>
        <taxon>Mycobacterium</taxon>
        <taxon>Mycobacterium simiae complex</taxon>
    </lineage>
</organism>
<evidence type="ECO:0000256" key="1">
    <source>
        <dbReference type="PROSITE-ProRule" id="PRU00289"/>
    </source>
</evidence>
<accession>A0A5B1B2N0</accession>
<protein>
    <submittedName>
        <fullName evidence="3">Type VII secretion protein EccC</fullName>
    </submittedName>
</protein>
<dbReference type="PROSITE" id="PS50901">
    <property type="entry name" value="FTSK"/>
    <property type="match status" value="1"/>
</dbReference>
<keyword evidence="4" id="KW-1185">Reference proteome</keyword>
<name>A0A5B1B2N0_MYCSI</name>
<dbReference type="GO" id="GO:0005524">
    <property type="term" value="F:ATP binding"/>
    <property type="evidence" value="ECO:0007669"/>
    <property type="project" value="UniProtKB-UniRule"/>
</dbReference>
<dbReference type="RefSeq" id="WP_262491203.1">
    <property type="nucleotide sequence ID" value="NZ_VTZN01000453.1"/>
</dbReference>
<sequence length="250" mass="26808">AQDLICAAALTHTPEQVQFYCLAFSSAALGSVAGLPHVGAVAHQLDRDGVRRTVAELAALLTARKRSFEETGVMSMEVFRRRKSGREPGAVPDDGHGDVFLVIDNYAGLASEYEVLLDAVHKLIKDGPTFGIHVVVTVGKTSELRPEVRNSFGVGSRVELRLGETTDAVLVKPRLSEAVPPGRPGRGMIAQNYERMGADPVGLHTLMARPAAEHTGPDVFDSASITAAVARVAARYTPAPRVRRLPKRVT</sequence>